<comment type="caution">
    <text evidence="3">The sequence shown here is derived from an EMBL/GenBank/DDBJ whole genome shotgun (WGS) entry which is preliminary data.</text>
</comment>
<dbReference type="PANTHER" id="PTHR36442">
    <property type="entry name" value="CYCLIC-DI-AMP PHOSPHODIESTERASE PGPH"/>
    <property type="match status" value="1"/>
</dbReference>
<dbReference type="EMBL" id="JACRSW010000032">
    <property type="protein sequence ID" value="MBC8558028.1"/>
    <property type="molecule type" value="Genomic_DNA"/>
</dbReference>
<feature type="transmembrane region" description="Helical" evidence="1">
    <location>
        <begin position="192"/>
        <end position="213"/>
    </location>
</feature>
<accession>A0ABR7MW96</accession>
<dbReference type="InterPro" id="IPR052722">
    <property type="entry name" value="PgpH_phosphodiesterase"/>
</dbReference>
<keyword evidence="1" id="KW-0812">Transmembrane</keyword>
<feature type="transmembrane region" description="Helical" evidence="1">
    <location>
        <begin position="9"/>
        <end position="29"/>
    </location>
</feature>
<dbReference type="Pfam" id="PF01966">
    <property type="entry name" value="HD"/>
    <property type="match status" value="1"/>
</dbReference>
<evidence type="ECO:0000259" key="2">
    <source>
        <dbReference type="Pfam" id="PF01966"/>
    </source>
</evidence>
<keyword evidence="4" id="KW-1185">Reference proteome</keyword>
<dbReference type="InterPro" id="IPR006674">
    <property type="entry name" value="HD_domain"/>
</dbReference>
<protein>
    <submittedName>
        <fullName evidence="3">HDIG domain-containing protein</fullName>
    </submittedName>
</protein>
<dbReference type="RefSeq" id="WP_249305497.1">
    <property type="nucleotide sequence ID" value="NZ_JACRSW010000032.1"/>
</dbReference>
<dbReference type="Gene3D" id="1.10.3210.10">
    <property type="entry name" value="Hypothetical protein af1432"/>
    <property type="match status" value="1"/>
</dbReference>
<sequence length="412" mass="46645">MESRKNRTAIYQIAAYAAPICSVLIWYGMGEKEERLVWSKLVMTLIVTGLFLLHLHTDRTLEKKSCRYPVLVGVSYIVSFVLLGMCSYLPIGALWLLAVPVVEAVQNEKTAQAVLTLLCVQYAILVLPQNKDFTLFVKYLVFGYLLLILYRGLDSKKSVWYFLGIVAVFSLVLQIVVYEFEIGQIKSEMISFLWGIGSEILLGICSVSSYLLLDKKTADEETQEEVQAETKEIVQDQITENDRIFLQSIIEPDFDLFVRLQHYSLPLLSHSMHISGLSEQAALFIGAEPLLAKAGGLYHEVGRIVDEEDYIEAGTKLARQYRFPNALVHVMRQHSTGFEKPDSKEAAIVMLSDCIVSTSDYLQDTGKRGAVSDERLVDSIFQNRMDKGNLDEAGFSKEQIEQLKEFYIRNAF</sequence>
<feature type="transmembrane region" description="Helical" evidence="1">
    <location>
        <begin position="135"/>
        <end position="153"/>
    </location>
</feature>
<keyword evidence="1" id="KW-1133">Transmembrane helix</keyword>
<feature type="domain" description="HD" evidence="2">
    <location>
        <begin position="268"/>
        <end position="354"/>
    </location>
</feature>
<keyword evidence="1" id="KW-0472">Membrane</keyword>
<feature type="transmembrane region" description="Helical" evidence="1">
    <location>
        <begin position="159"/>
        <end position="180"/>
    </location>
</feature>
<name>A0ABR7MW96_9FIRM</name>
<dbReference type="Proteomes" id="UP000637513">
    <property type="component" value="Unassembled WGS sequence"/>
</dbReference>
<dbReference type="PANTHER" id="PTHR36442:SF1">
    <property type="entry name" value="CYCLIC-DI-AMP PHOSPHODIESTERASE PGPH"/>
    <property type="match status" value="1"/>
</dbReference>
<dbReference type="SUPFAM" id="SSF109604">
    <property type="entry name" value="HD-domain/PDEase-like"/>
    <property type="match status" value="1"/>
</dbReference>
<reference evidence="3 4" key="1">
    <citation type="submission" date="2020-08" db="EMBL/GenBank/DDBJ databases">
        <title>Genome public.</title>
        <authorList>
            <person name="Liu C."/>
            <person name="Sun Q."/>
        </authorList>
    </citation>
    <scope>NUCLEOTIDE SEQUENCE [LARGE SCALE GENOMIC DNA]</scope>
    <source>
        <strain evidence="3 4">BX3</strain>
    </source>
</reference>
<evidence type="ECO:0000313" key="4">
    <source>
        <dbReference type="Proteomes" id="UP000637513"/>
    </source>
</evidence>
<feature type="transmembrane region" description="Helical" evidence="1">
    <location>
        <begin position="68"/>
        <end position="98"/>
    </location>
</feature>
<evidence type="ECO:0000256" key="1">
    <source>
        <dbReference type="SAM" id="Phobius"/>
    </source>
</evidence>
<organism evidence="3 4">
    <name type="scientific">Jutongia hominis</name>
    <dbReference type="NCBI Taxonomy" id="2763664"/>
    <lineage>
        <taxon>Bacteria</taxon>
        <taxon>Bacillati</taxon>
        <taxon>Bacillota</taxon>
        <taxon>Clostridia</taxon>
        <taxon>Lachnospirales</taxon>
        <taxon>Lachnospiraceae</taxon>
        <taxon>Jutongia</taxon>
    </lineage>
</organism>
<proteinExistence type="predicted"/>
<gene>
    <name evidence="3" type="ORF">H8700_09945</name>
</gene>
<dbReference type="NCBIfam" id="TIGR00277">
    <property type="entry name" value="HDIG"/>
    <property type="match status" value="1"/>
</dbReference>
<dbReference type="InterPro" id="IPR006675">
    <property type="entry name" value="HDIG_dom"/>
</dbReference>
<evidence type="ECO:0000313" key="3">
    <source>
        <dbReference type="EMBL" id="MBC8558028.1"/>
    </source>
</evidence>
<feature type="transmembrane region" description="Helical" evidence="1">
    <location>
        <begin position="35"/>
        <end position="56"/>
    </location>
</feature>